<evidence type="ECO:0000313" key="2">
    <source>
        <dbReference type="EMBL" id="MBW63497.1"/>
    </source>
</evidence>
<dbReference type="AlphaFoldDB" id="A0A2M4CDS7"/>
<dbReference type="EMBL" id="GGFJ01014356">
    <property type="protein sequence ID" value="MBW63497.1"/>
    <property type="molecule type" value="Transcribed_RNA"/>
</dbReference>
<feature type="chain" id="PRO_5014876062" evidence="1">
    <location>
        <begin position="16"/>
        <end position="71"/>
    </location>
</feature>
<organism evidence="2">
    <name type="scientific">Anopheles marajoara</name>
    <dbReference type="NCBI Taxonomy" id="58244"/>
    <lineage>
        <taxon>Eukaryota</taxon>
        <taxon>Metazoa</taxon>
        <taxon>Ecdysozoa</taxon>
        <taxon>Arthropoda</taxon>
        <taxon>Hexapoda</taxon>
        <taxon>Insecta</taxon>
        <taxon>Pterygota</taxon>
        <taxon>Neoptera</taxon>
        <taxon>Endopterygota</taxon>
        <taxon>Diptera</taxon>
        <taxon>Nematocera</taxon>
        <taxon>Culicoidea</taxon>
        <taxon>Culicidae</taxon>
        <taxon>Anophelinae</taxon>
        <taxon>Anopheles</taxon>
    </lineage>
</organism>
<reference evidence="2" key="1">
    <citation type="submission" date="2018-01" db="EMBL/GenBank/DDBJ databases">
        <title>An insight into the sialome of Amazonian anophelines.</title>
        <authorList>
            <person name="Ribeiro J.M."/>
            <person name="Scarpassa V."/>
            <person name="Calvo E."/>
        </authorList>
    </citation>
    <scope>NUCLEOTIDE SEQUENCE</scope>
    <source>
        <tissue evidence="2">Salivary glands</tissue>
    </source>
</reference>
<protein>
    <submittedName>
        <fullName evidence="2">Putative secreted protein</fullName>
    </submittedName>
</protein>
<keyword evidence="1" id="KW-0732">Signal</keyword>
<feature type="signal peptide" evidence="1">
    <location>
        <begin position="1"/>
        <end position="15"/>
    </location>
</feature>
<evidence type="ECO:0000256" key="1">
    <source>
        <dbReference type="SAM" id="SignalP"/>
    </source>
</evidence>
<accession>A0A2M4CDS7</accession>
<name>A0A2M4CDS7_9DIPT</name>
<sequence>MLLLLLLPQLHELLSRRWMSRGCRVKLIVDCGFCWRRKRRRRRRRRGQKGVLAKTLKPQTTTEPFTGCCCC</sequence>
<proteinExistence type="predicted"/>